<proteinExistence type="predicted"/>
<dbReference type="AlphaFoldDB" id="A0A7X3IK33"/>
<protein>
    <recommendedName>
        <fullName evidence="2">3D domain-containing protein</fullName>
    </recommendedName>
</protein>
<sequence length="175" mass="19583">MGSFILFLLLTLSANKTELESVMKAQEAANTIHKQSVQVETLEKSEIVVKQEQKEEEVQKNVNNSSKSETEWKTYIVTAYDNGYKSTQKRPGDKDYGITKSGEKTIEGRTVSADPRVLPLGTVIYIENVGERVVTDTGGAIKGARLDLYFDSHKRAIQFGKQKLKVKIIKMGVKK</sequence>
<dbReference type="GO" id="GO:0004553">
    <property type="term" value="F:hydrolase activity, hydrolyzing O-glycosyl compounds"/>
    <property type="evidence" value="ECO:0007669"/>
    <property type="project" value="InterPro"/>
</dbReference>
<dbReference type="InterPro" id="IPR036908">
    <property type="entry name" value="RlpA-like_sf"/>
</dbReference>
<gene>
    <name evidence="3" type="ORF">GRF59_14815</name>
</gene>
<dbReference type="InterPro" id="IPR010611">
    <property type="entry name" value="3D_dom"/>
</dbReference>
<dbReference type="PANTHER" id="PTHR39160:SF4">
    <property type="entry name" value="RESUSCITATION-PROMOTING FACTOR RPFB"/>
    <property type="match status" value="1"/>
</dbReference>
<dbReference type="SUPFAM" id="SSF50685">
    <property type="entry name" value="Barwin-like endoglucanases"/>
    <property type="match status" value="1"/>
</dbReference>
<evidence type="ECO:0000259" key="2">
    <source>
        <dbReference type="Pfam" id="PF06725"/>
    </source>
</evidence>
<dbReference type="PANTHER" id="PTHR39160">
    <property type="entry name" value="CELL WALL-BINDING PROTEIN YOCH"/>
    <property type="match status" value="1"/>
</dbReference>
<feature type="domain" description="3D" evidence="2">
    <location>
        <begin position="109"/>
        <end position="169"/>
    </location>
</feature>
<keyword evidence="1" id="KW-0732">Signal</keyword>
<evidence type="ECO:0000313" key="3">
    <source>
        <dbReference type="EMBL" id="MWV44891.1"/>
    </source>
</evidence>
<dbReference type="Proteomes" id="UP000460318">
    <property type="component" value="Unassembled WGS sequence"/>
</dbReference>
<dbReference type="Pfam" id="PF06725">
    <property type="entry name" value="3D"/>
    <property type="match status" value="1"/>
</dbReference>
<name>A0A7X3IK33_9BACL</name>
<reference evidence="3 4" key="1">
    <citation type="submission" date="2019-12" db="EMBL/GenBank/DDBJ databases">
        <title>Paenibacillus sp. nov., an endophytic bacterium isolated from the stem of Dendrobium.</title>
        <authorList>
            <person name="Zhao R."/>
        </authorList>
    </citation>
    <scope>NUCLEOTIDE SEQUENCE [LARGE SCALE GENOMIC DNA]</scope>
    <source>
        <strain evidence="3 4">HJL G12</strain>
    </source>
</reference>
<dbReference type="CDD" id="cd14667">
    <property type="entry name" value="3D_containing_proteins"/>
    <property type="match status" value="1"/>
</dbReference>
<comment type="caution">
    <text evidence="3">The sequence shown here is derived from an EMBL/GenBank/DDBJ whole genome shotgun (WGS) entry which is preliminary data.</text>
</comment>
<dbReference type="Gene3D" id="2.40.40.10">
    <property type="entry name" value="RlpA-like domain"/>
    <property type="match status" value="1"/>
</dbReference>
<evidence type="ECO:0000313" key="4">
    <source>
        <dbReference type="Proteomes" id="UP000460318"/>
    </source>
</evidence>
<dbReference type="EMBL" id="WUBI01000002">
    <property type="protein sequence ID" value="MWV44891.1"/>
    <property type="molecule type" value="Genomic_DNA"/>
</dbReference>
<keyword evidence="4" id="KW-1185">Reference proteome</keyword>
<dbReference type="RefSeq" id="WP_160498502.1">
    <property type="nucleotide sequence ID" value="NZ_WUBI01000002.1"/>
</dbReference>
<dbReference type="InterPro" id="IPR059180">
    <property type="entry name" value="3D_YorM"/>
</dbReference>
<accession>A0A7X3IK33</accession>
<dbReference type="GO" id="GO:0019867">
    <property type="term" value="C:outer membrane"/>
    <property type="evidence" value="ECO:0007669"/>
    <property type="project" value="InterPro"/>
</dbReference>
<organism evidence="3 4">
    <name type="scientific">Paenibacillus dendrobii</name>
    <dbReference type="NCBI Taxonomy" id="2691084"/>
    <lineage>
        <taxon>Bacteria</taxon>
        <taxon>Bacillati</taxon>
        <taxon>Bacillota</taxon>
        <taxon>Bacilli</taxon>
        <taxon>Bacillales</taxon>
        <taxon>Paenibacillaceae</taxon>
        <taxon>Paenibacillus</taxon>
    </lineage>
</organism>
<dbReference type="GO" id="GO:0009254">
    <property type="term" value="P:peptidoglycan turnover"/>
    <property type="evidence" value="ECO:0007669"/>
    <property type="project" value="InterPro"/>
</dbReference>
<dbReference type="InterPro" id="IPR051933">
    <property type="entry name" value="Resuscitation_pf_RpfB"/>
</dbReference>
<evidence type="ECO:0000256" key="1">
    <source>
        <dbReference type="ARBA" id="ARBA00022729"/>
    </source>
</evidence>